<reference evidence="1 2" key="1">
    <citation type="submission" date="2016-10" db="EMBL/GenBank/DDBJ databases">
        <authorList>
            <person name="de Groot N.N."/>
        </authorList>
    </citation>
    <scope>NUCLEOTIDE SEQUENCE [LARGE SCALE GENOMIC DNA]</scope>
    <source>
        <strain evidence="1 2">DSM 43941</strain>
    </source>
</reference>
<dbReference type="EMBL" id="LT629758">
    <property type="protein sequence ID" value="SDT41678.1"/>
    <property type="molecule type" value="Genomic_DNA"/>
</dbReference>
<dbReference type="STRING" id="113562.SAMN04489716_3694"/>
<dbReference type="AlphaFoldDB" id="A0A1H2A6S2"/>
<evidence type="ECO:0000313" key="2">
    <source>
        <dbReference type="Proteomes" id="UP000198688"/>
    </source>
</evidence>
<dbReference type="OrthoDB" id="3430544at2"/>
<name>A0A1H2A6S2_9ACTN</name>
<proteinExistence type="predicted"/>
<protein>
    <submittedName>
        <fullName evidence="1">Uncharacterized protein</fullName>
    </submittedName>
</protein>
<accession>A0A1H2A6S2</accession>
<sequence>MSVHYEVVVSCFLEAHTPDTVLDTLFWLLGLTDERPWHLGDDTFPYQTFDPDPASRLPGGDLALFQQQKRGFGPHGDIVEWGLHVRVLVPDEGMGEIHEFLELIEPHVSGAGYGGHIREENDATQIDIFHFASGSIQPN</sequence>
<dbReference type="RefSeq" id="WP_092545766.1">
    <property type="nucleotide sequence ID" value="NZ_BOMJ01000059.1"/>
</dbReference>
<evidence type="ECO:0000313" key="1">
    <source>
        <dbReference type="EMBL" id="SDT41678.1"/>
    </source>
</evidence>
<organism evidence="1 2">
    <name type="scientific">Actinoplanes derwentensis</name>
    <dbReference type="NCBI Taxonomy" id="113562"/>
    <lineage>
        <taxon>Bacteria</taxon>
        <taxon>Bacillati</taxon>
        <taxon>Actinomycetota</taxon>
        <taxon>Actinomycetes</taxon>
        <taxon>Micromonosporales</taxon>
        <taxon>Micromonosporaceae</taxon>
        <taxon>Actinoplanes</taxon>
    </lineage>
</organism>
<keyword evidence="2" id="KW-1185">Reference proteome</keyword>
<gene>
    <name evidence="1" type="ORF">SAMN04489716_3694</name>
</gene>
<dbReference type="Proteomes" id="UP000198688">
    <property type="component" value="Chromosome I"/>
</dbReference>